<dbReference type="GO" id="GO:0008897">
    <property type="term" value="F:holo-[acyl-carrier-protein] synthase activity"/>
    <property type="evidence" value="ECO:0007669"/>
    <property type="project" value="UniProtKB-UniRule"/>
</dbReference>
<protein>
    <recommendedName>
        <fullName evidence="8">Holo-[acyl-carrier-protein] synthase</fullName>
        <shortName evidence="8">Holo-ACP synthase</shortName>
        <ecNumber evidence="8">2.7.8.7</ecNumber>
    </recommendedName>
    <alternativeName>
        <fullName evidence="8">4'-phosphopantetheinyl transferase AcpS</fullName>
    </alternativeName>
</protein>
<dbReference type="GO" id="GO:0000287">
    <property type="term" value="F:magnesium ion binding"/>
    <property type="evidence" value="ECO:0007669"/>
    <property type="project" value="UniProtKB-UniRule"/>
</dbReference>
<dbReference type="OrthoDB" id="517356at2"/>
<comment type="subcellular location">
    <subcellularLocation>
        <location evidence="8">Cytoplasm</location>
    </subcellularLocation>
</comment>
<dbReference type="InterPro" id="IPR004568">
    <property type="entry name" value="Ppantetheine-prot_Trfase_dom"/>
</dbReference>
<dbReference type="Pfam" id="PF01648">
    <property type="entry name" value="ACPS"/>
    <property type="match status" value="1"/>
</dbReference>
<evidence type="ECO:0000256" key="4">
    <source>
        <dbReference type="ARBA" id="ARBA00022832"/>
    </source>
</evidence>
<feature type="binding site" evidence="8">
    <location>
        <position position="8"/>
    </location>
    <ligand>
        <name>Mg(2+)</name>
        <dbReference type="ChEBI" id="CHEBI:18420"/>
    </ligand>
</feature>
<evidence type="ECO:0000256" key="7">
    <source>
        <dbReference type="ARBA" id="ARBA00023160"/>
    </source>
</evidence>
<dbReference type="EMBL" id="LR590481">
    <property type="protein sequence ID" value="VTQ83746.1"/>
    <property type="molecule type" value="Genomic_DNA"/>
</dbReference>
<keyword evidence="6 8" id="KW-0443">Lipid metabolism</keyword>
<comment type="function">
    <text evidence="8">Transfers the 4'-phosphopantetheine moiety from coenzyme A to a Ser of acyl-carrier-protein.</text>
</comment>
<evidence type="ECO:0000256" key="2">
    <source>
        <dbReference type="ARBA" id="ARBA00022679"/>
    </source>
</evidence>
<reference evidence="10 11" key="1">
    <citation type="submission" date="2019-05" db="EMBL/GenBank/DDBJ databases">
        <authorList>
            <consortium name="Pathogen Informatics"/>
        </authorList>
    </citation>
    <scope>NUCLEOTIDE SEQUENCE [LARGE SCALE GENOMIC DNA]</scope>
    <source>
        <strain evidence="10 11">NCTC503</strain>
    </source>
</reference>
<dbReference type="NCBIfam" id="TIGR00516">
    <property type="entry name" value="acpS"/>
    <property type="match status" value="1"/>
</dbReference>
<dbReference type="HAMAP" id="MF_00101">
    <property type="entry name" value="AcpS"/>
    <property type="match status" value="1"/>
</dbReference>
<dbReference type="NCBIfam" id="TIGR00556">
    <property type="entry name" value="pantethn_trn"/>
    <property type="match status" value="1"/>
</dbReference>
<keyword evidence="7 8" id="KW-0275">Fatty acid biosynthesis</keyword>
<dbReference type="KEGG" id="hhw:NCTC503_00413"/>
<organism evidence="10 11">
    <name type="scientific">Hathewaya histolytica</name>
    <name type="common">Clostridium histolyticum</name>
    <dbReference type="NCBI Taxonomy" id="1498"/>
    <lineage>
        <taxon>Bacteria</taxon>
        <taxon>Bacillati</taxon>
        <taxon>Bacillota</taxon>
        <taxon>Clostridia</taxon>
        <taxon>Eubacteriales</taxon>
        <taxon>Clostridiaceae</taxon>
        <taxon>Hathewaya</taxon>
    </lineage>
</organism>
<feature type="domain" description="4'-phosphopantetheinyl transferase" evidence="9">
    <location>
        <begin position="4"/>
        <end position="118"/>
    </location>
</feature>
<keyword evidence="5 8" id="KW-0460">Magnesium</keyword>
<dbReference type="InterPro" id="IPR002582">
    <property type="entry name" value="ACPS"/>
</dbReference>
<keyword evidence="8" id="KW-0963">Cytoplasm</keyword>
<evidence type="ECO:0000256" key="3">
    <source>
        <dbReference type="ARBA" id="ARBA00022723"/>
    </source>
</evidence>
<dbReference type="AlphaFoldDB" id="A0A4U9QY69"/>
<evidence type="ECO:0000256" key="6">
    <source>
        <dbReference type="ARBA" id="ARBA00023098"/>
    </source>
</evidence>
<evidence type="ECO:0000259" key="9">
    <source>
        <dbReference type="Pfam" id="PF01648"/>
    </source>
</evidence>
<evidence type="ECO:0000313" key="11">
    <source>
        <dbReference type="Proteomes" id="UP000308489"/>
    </source>
</evidence>
<dbReference type="Gene3D" id="3.90.470.20">
    <property type="entry name" value="4'-phosphopantetheinyl transferase domain"/>
    <property type="match status" value="1"/>
</dbReference>
<keyword evidence="4 8" id="KW-0276">Fatty acid metabolism</keyword>
<dbReference type="EC" id="2.7.8.7" evidence="8"/>
<sequence length="124" mass="14149">MIVGIGVDIIEIYRIKKSMEKRENFLDKLFTKDEIEYFQSKKFRPEFVAGKFAAKEAVAKALGTGFREFEFKDIQIEHNALGKPIVSLKGKAKLIAEKNGEYKLHLSISHSETHAVAYVILEVM</sequence>
<dbReference type="Proteomes" id="UP000308489">
    <property type="component" value="Chromosome 1"/>
</dbReference>
<comment type="similarity">
    <text evidence="8">Belongs to the P-Pant transferase superfamily. AcpS family.</text>
</comment>
<evidence type="ECO:0000256" key="5">
    <source>
        <dbReference type="ARBA" id="ARBA00022842"/>
    </source>
</evidence>
<dbReference type="GO" id="GO:0005737">
    <property type="term" value="C:cytoplasm"/>
    <property type="evidence" value="ECO:0007669"/>
    <property type="project" value="UniProtKB-SubCell"/>
</dbReference>
<dbReference type="RefSeq" id="WP_138209215.1">
    <property type="nucleotide sequence ID" value="NZ_CBCRUQ010000008.1"/>
</dbReference>
<gene>
    <name evidence="8 10" type="primary">acpS</name>
    <name evidence="10" type="ORF">NCTC503_00413</name>
</gene>
<keyword evidence="11" id="KW-1185">Reference proteome</keyword>
<evidence type="ECO:0000313" key="10">
    <source>
        <dbReference type="EMBL" id="VTQ83746.1"/>
    </source>
</evidence>
<dbReference type="InterPro" id="IPR008278">
    <property type="entry name" value="4-PPantetheinyl_Trfase_dom"/>
</dbReference>
<accession>A0A4U9QY69</accession>
<dbReference type="InterPro" id="IPR037143">
    <property type="entry name" value="4-PPantetheinyl_Trfase_dom_sf"/>
</dbReference>
<keyword evidence="1 8" id="KW-0444">Lipid biosynthesis</keyword>
<comment type="cofactor">
    <cofactor evidence="8">
        <name>Mg(2+)</name>
        <dbReference type="ChEBI" id="CHEBI:18420"/>
    </cofactor>
</comment>
<feature type="binding site" evidence="8">
    <location>
        <position position="56"/>
    </location>
    <ligand>
        <name>Mg(2+)</name>
        <dbReference type="ChEBI" id="CHEBI:18420"/>
    </ligand>
</feature>
<dbReference type="GO" id="GO:0006633">
    <property type="term" value="P:fatty acid biosynthetic process"/>
    <property type="evidence" value="ECO:0007669"/>
    <property type="project" value="UniProtKB-UniRule"/>
</dbReference>
<evidence type="ECO:0000256" key="1">
    <source>
        <dbReference type="ARBA" id="ARBA00022516"/>
    </source>
</evidence>
<comment type="catalytic activity">
    <reaction evidence="8">
        <text>apo-[ACP] + CoA = holo-[ACP] + adenosine 3',5'-bisphosphate + H(+)</text>
        <dbReference type="Rhea" id="RHEA:12068"/>
        <dbReference type="Rhea" id="RHEA-COMP:9685"/>
        <dbReference type="Rhea" id="RHEA-COMP:9690"/>
        <dbReference type="ChEBI" id="CHEBI:15378"/>
        <dbReference type="ChEBI" id="CHEBI:29999"/>
        <dbReference type="ChEBI" id="CHEBI:57287"/>
        <dbReference type="ChEBI" id="CHEBI:58343"/>
        <dbReference type="ChEBI" id="CHEBI:64479"/>
        <dbReference type="EC" id="2.7.8.7"/>
    </reaction>
</comment>
<keyword evidence="2 8" id="KW-0808">Transferase</keyword>
<keyword evidence="3 8" id="KW-0479">Metal-binding</keyword>
<name>A0A4U9QY69_HATHI</name>
<dbReference type="SUPFAM" id="SSF56214">
    <property type="entry name" value="4'-phosphopantetheinyl transferase"/>
    <property type="match status" value="1"/>
</dbReference>
<evidence type="ECO:0000256" key="8">
    <source>
        <dbReference type="HAMAP-Rule" id="MF_00101"/>
    </source>
</evidence>
<proteinExistence type="inferred from homology"/>